<feature type="non-terminal residue" evidence="1">
    <location>
        <position position="235"/>
    </location>
</feature>
<keyword evidence="2" id="KW-1185">Reference proteome</keyword>
<dbReference type="EMBL" id="JARAWP010000011">
    <property type="protein sequence ID" value="MDX3019985.1"/>
    <property type="molecule type" value="Genomic_DNA"/>
</dbReference>
<name>A0ABU4LW90_9ACTN</name>
<evidence type="ECO:0000313" key="2">
    <source>
        <dbReference type="Proteomes" id="UP001272987"/>
    </source>
</evidence>
<dbReference type="RefSeq" id="WP_319166559.1">
    <property type="nucleotide sequence ID" value="NZ_JARAWP010000011.1"/>
</dbReference>
<dbReference type="Proteomes" id="UP001272987">
    <property type="component" value="Unassembled WGS sequence"/>
</dbReference>
<organism evidence="1 2">
    <name type="scientific">Streptomyces acidiscabies</name>
    <dbReference type="NCBI Taxonomy" id="42234"/>
    <lineage>
        <taxon>Bacteria</taxon>
        <taxon>Bacillati</taxon>
        <taxon>Actinomycetota</taxon>
        <taxon>Actinomycetes</taxon>
        <taxon>Kitasatosporales</taxon>
        <taxon>Streptomycetaceae</taxon>
        <taxon>Streptomyces</taxon>
    </lineage>
</organism>
<gene>
    <name evidence="1" type="ORF">PV666_19150</name>
</gene>
<comment type="caution">
    <text evidence="1">The sequence shown here is derived from an EMBL/GenBank/DDBJ whole genome shotgun (WGS) entry which is preliminary data.</text>
</comment>
<evidence type="ECO:0000313" key="1">
    <source>
        <dbReference type="EMBL" id="MDX3019985.1"/>
    </source>
</evidence>
<reference evidence="1 2" key="1">
    <citation type="journal article" date="2023" name="Microb. Genom.">
        <title>Mesoterricola silvestris gen. nov., sp. nov., Mesoterricola sediminis sp. nov., Geothrix oryzae sp. nov., Geothrix edaphica sp. nov., Geothrix rubra sp. nov., and Geothrix limicola sp. nov., six novel members of Acidobacteriota isolated from soils.</title>
        <authorList>
            <person name="Weisberg A.J."/>
            <person name="Pearce E."/>
            <person name="Kramer C.G."/>
            <person name="Chang J.H."/>
            <person name="Clarke C.R."/>
        </authorList>
    </citation>
    <scope>NUCLEOTIDE SEQUENCE [LARGE SCALE GENOMIC DNA]</scope>
    <source>
        <strain evidence="1 2">NB05-1H</strain>
    </source>
</reference>
<proteinExistence type="predicted"/>
<accession>A0ABU4LW90</accession>
<evidence type="ECO:0008006" key="3">
    <source>
        <dbReference type="Google" id="ProtNLM"/>
    </source>
</evidence>
<sequence>MATASASQRIGVFGLLEQNERHRLDAPFGSLAAELILKPIAHAQATHRGGRNGKARTEPVRTAFWALCSYEKRIGNGRAAPVLVAYFDNQTPWQLCNLPGDMVDAEITDVGEGERFFAQYFARIHAQICAWFNWPIAWTTDRAPRGPPIRSPPTCTRDSAPRPRCASACTALRGVRVWPRRSRGLGRAARVPDAARRDEGLQGVFTSGTDLPRLTLVKIVSRSVGDRCPSPAVQD</sequence>
<protein>
    <recommendedName>
        <fullName evidence="3">Transposase IS701-like DDE domain-containing protein</fullName>
    </recommendedName>
</protein>